<evidence type="ECO:0000313" key="2">
    <source>
        <dbReference type="Proteomes" id="UP001523528"/>
    </source>
</evidence>
<sequence>MVSFSIVFTMLVGRITELPMQQLLLLACGNFAIIDTSTLDLNVDLRTGVQAGRLPLPCFFPGLD</sequence>
<comment type="caution">
    <text evidence="1">The sequence shown here is derived from an EMBL/GenBank/DDBJ whole genome shotgun (WGS) entry which is preliminary data.</text>
</comment>
<dbReference type="RefSeq" id="WP_165990446.1">
    <property type="nucleotide sequence ID" value="NZ_JAMYZZ010000001.1"/>
</dbReference>
<dbReference type="EMBL" id="JAMYZZ010000001">
    <property type="protein sequence ID" value="MCP1257067.1"/>
    <property type="molecule type" value="Genomic_DNA"/>
</dbReference>
<dbReference type="Proteomes" id="UP001523528">
    <property type="component" value="Unassembled WGS sequence"/>
</dbReference>
<gene>
    <name evidence="1" type="ORF">NKW50_00500</name>
</gene>
<reference evidence="1 2" key="1">
    <citation type="submission" date="2022-06" db="EMBL/GenBank/DDBJ databases">
        <title>Acetobacer genomes from food samples.</title>
        <authorList>
            <person name="Sombolestani A."/>
        </authorList>
    </citation>
    <scope>NUCLEOTIDE SEQUENCE [LARGE SCALE GENOMIC DNA]</scope>
    <source>
        <strain evidence="1 2">R-83285</strain>
    </source>
</reference>
<keyword evidence="2" id="KW-1185">Reference proteome</keyword>
<evidence type="ECO:0000313" key="1">
    <source>
        <dbReference type="EMBL" id="MCP1257067.1"/>
    </source>
</evidence>
<organism evidence="1 2">
    <name type="scientific">Acetobacter lambici</name>
    <dbReference type="NCBI Taxonomy" id="1332824"/>
    <lineage>
        <taxon>Bacteria</taxon>
        <taxon>Pseudomonadati</taxon>
        <taxon>Pseudomonadota</taxon>
        <taxon>Alphaproteobacteria</taxon>
        <taxon>Acetobacterales</taxon>
        <taxon>Acetobacteraceae</taxon>
        <taxon>Acetobacter</taxon>
    </lineage>
</organism>
<proteinExistence type="predicted"/>
<protein>
    <submittedName>
        <fullName evidence="1">Uncharacterized protein</fullName>
    </submittedName>
</protein>
<accession>A0ABT1EVT4</accession>
<name>A0ABT1EVT4_9PROT</name>